<keyword evidence="3" id="KW-1185">Reference proteome</keyword>
<accession>A0AAD7ZXM4</accession>
<dbReference type="Proteomes" id="UP001233999">
    <property type="component" value="Unassembled WGS sequence"/>
</dbReference>
<evidence type="ECO:0000313" key="3">
    <source>
        <dbReference type="Proteomes" id="UP001233999"/>
    </source>
</evidence>
<dbReference type="AlphaFoldDB" id="A0AAD7ZXM4"/>
<feature type="non-terminal residue" evidence="2">
    <location>
        <position position="1"/>
    </location>
</feature>
<proteinExistence type="predicted"/>
<evidence type="ECO:0000256" key="1">
    <source>
        <dbReference type="SAM" id="MobiDB-lite"/>
    </source>
</evidence>
<name>A0AAD7ZXM4_DIPPU</name>
<reference evidence="2" key="2">
    <citation type="submission" date="2023-05" db="EMBL/GenBank/DDBJ databases">
        <authorList>
            <person name="Fouks B."/>
        </authorList>
    </citation>
    <scope>NUCLEOTIDE SEQUENCE</scope>
    <source>
        <strain evidence="2">Stay&amp;Tobe</strain>
        <tissue evidence="2">Testes</tissue>
    </source>
</reference>
<sequence>IIKMIYKRYIILLAFFIKILMGIKFTCGTMLPPAHFGPAAAFSPFGPAGPAQLIPTATLTQPRHTFAAAFPPIFYWPYPSPPVSPTSYYGGPLPPLAPPGAAAAAIQPPPHQHTAAPPPHHSATATLVVLISLSIFNYDNNIEVTRYTQQLLQAVLEALQMTEG</sequence>
<feature type="compositionally biased region" description="Pro residues" evidence="1">
    <location>
        <begin position="107"/>
        <end position="120"/>
    </location>
</feature>
<protein>
    <submittedName>
        <fullName evidence="2">Uncharacterized protein</fullName>
    </submittedName>
</protein>
<reference evidence="2" key="1">
    <citation type="journal article" date="2023" name="IScience">
        <title>Live-bearing cockroach genome reveals convergent evolutionary mechanisms linked to viviparity in insects and beyond.</title>
        <authorList>
            <person name="Fouks B."/>
            <person name="Harrison M.C."/>
            <person name="Mikhailova A.A."/>
            <person name="Marchal E."/>
            <person name="English S."/>
            <person name="Carruthers M."/>
            <person name="Jennings E.C."/>
            <person name="Chiamaka E.L."/>
            <person name="Frigard R.A."/>
            <person name="Pippel M."/>
            <person name="Attardo G.M."/>
            <person name="Benoit J.B."/>
            <person name="Bornberg-Bauer E."/>
            <person name="Tobe S.S."/>
        </authorList>
    </citation>
    <scope>NUCLEOTIDE SEQUENCE</scope>
    <source>
        <strain evidence="2">Stay&amp;Tobe</strain>
    </source>
</reference>
<evidence type="ECO:0000313" key="2">
    <source>
        <dbReference type="EMBL" id="KAJ9588592.1"/>
    </source>
</evidence>
<gene>
    <name evidence="2" type="ORF">L9F63_028105</name>
</gene>
<feature type="non-terminal residue" evidence="2">
    <location>
        <position position="164"/>
    </location>
</feature>
<comment type="caution">
    <text evidence="2">The sequence shown here is derived from an EMBL/GenBank/DDBJ whole genome shotgun (WGS) entry which is preliminary data.</text>
</comment>
<organism evidence="2 3">
    <name type="scientific">Diploptera punctata</name>
    <name type="common">Pacific beetle cockroach</name>
    <dbReference type="NCBI Taxonomy" id="6984"/>
    <lineage>
        <taxon>Eukaryota</taxon>
        <taxon>Metazoa</taxon>
        <taxon>Ecdysozoa</taxon>
        <taxon>Arthropoda</taxon>
        <taxon>Hexapoda</taxon>
        <taxon>Insecta</taxon>
        <taxon>Pterygota</taxon>
        <taxon>Neoptera</taxon>
        <taxon>Polyneoptera</taxon>
        <taxon>Dictyoptera</taxon>
        <taxon>Blattodea</taxon>
        <taxon>Blaberoidea</taxon>
        <taxon>Blaberidae</taxon>
        <taxon>Diplopterinae</taxon>
        <taxon>Diploptera</taxon>
    </lineage>
</organism>
<dbReference type="EMBL" id="JASPKZ010005510">
    <property type="protein sequence ID" value="KAJ9588592.1"/>
    <property type="molecule type" value="Genomic_DNA"/>
</dbReference>
<feature type="region of interest" description="Disordered" evidence="1">
    <location>
        <begin position="100"/>
        <end position="120"/>
    </location>
</feature>